<dbReference type="CDD" id="cd00096">
    <property type="entry name" value="Ig"/>
    <property type="match status" value="1"/>
</dbReference>
<feature type="domain" description="Ig-like" evidence="2">
    <location>
        <begin position="1"/>
        <end position="83"/>
    </location>
</feature>
<organism evidence="3 4">
    <name type="scientific">Petrolisthes cinctipes</name>
    <name type="common">Flat porcelain crab</name>
    <dbReference type="NCBI Taxonomy" id="88211"/>
    <lineage>
        <taxon>Eukaryota</taxon>
        <taxon>Metazoa</taxon>
        <taxon>Ecdysozoa</taxon>
        <taxon>Arthropoda</taxon>
        <taxon>Crustacea</taxon>
        <taxon>Multicrustacea</taxon>
        <taxon>Malacostraca</taxon>
        <taxon>Eumalacostraca</taxon>
        <taxon>Eucarida</taxon>
        <taxon>Decapoda</taxon>
        <taxon>Pleocyemata</taxon>
        <taxon>Anomura</taxon>
        <taxon>Galatheoidea</taxon>
        <taxon>Porcellanidae</taxon>
        <taxon>Petrolisthes</taxon>
    </lineage>
</organism>
<keyword evidence="4" id="KW-1185">Reference proteome</keyword>
<dbReference type="EMBL" id="JAWQEG010002128">
    <property type="protein sequence ID" value="KAK3874187.1"/>
    <property type="molecule type" value="Genomic_DNA"/>
</dbReference>
<name>A0AAE1FJG2_PETCI</name>
<dbReference type="InterPro" id="IPR003598">
    <property type="entry name" value="Ig_sub2"/>
</dbReference>
<evidence type="ECO:0000259" key="2">
    <source>
        <dbReference type="PROSITE" id="PS50835"/>
    </source>
</evidence>
<dbReference type="InterPro" id="IPR036179">
    <property type="entry name" value="Ig-like_dom_sf"/>
</dbReference>
<feature type="region of interest" description="Disordered" evidence="1">
    <location>
        <begin position="222"/>
        <end position="313"/>
    </location>
</feature>
<dbReference type="PANTHER" id="PTHR23278:SF28">
    <property type="entry name" value="SIDESTEP IV, ISOFORM C"/>
    <property type="match status" value="1"/>
</dbReference>
<feature type="compositionally biased region" description="Basic and acidic residues" evidence="1">
    <location>
        <begin position="241"/>
        <end position="253"/>
    </location>
</feature>
<evidence type="ECO:0000313" key="4">
    <source>
        <dbReference type="Proteomes" id="UP001286313"/>
    </source>
</evidence>
<dbReference type="Pfam" id="PF07679">
    <property type="entry name" value="I-set"/>
    <property type="match status" value="1"/>
</dbReference>
<evidence type="ECO:0000313" key="3">
    <source>
        <dbReference type="EMBL" id="KAK3874187.1"/>
    </source>
</evidence>
<sequence>MIEDRIKEGDDVYFECNIEANPTFHRVDWHHNGVELQHNMSAGVMMNGKDLAIRGLRRADSGSYTCTAANVEGRTTSNAVRLAVRLLLGLALTGAGVEGKRIHRRSILNTGATLPNAYNPSSVMDGPSALPGLRTDLLTGSTKMMEALNTEDDVNRQQQQGDQKKGETYTITITDSATGKPEVQKIDVQRGPSNQGARQQGIPQVIPINENDDEALAEQIEAQEASASQDIPQEDLEGEEREEHSEKKDKKTPAIDMKVSTKTKSKNRNKTKTPRHSASLKVSQKKAKGEQDRYKFKGTNTERQALKQRKDKVKGDIRVLKHHEPQTCNRCPLKRAPKPVCRQKLRRPVRRPCPCKAPPKPTCSPRPVPLRIPPKPKCPCVPPKPTCPLLKAQRAQKKE</sequence>
<reference evidence="3" key="1">
    <citation type="submission" date="2023-10" db="EMBL/GenBank/DDBJ databases">
        <title>Genome assemblies of two species of porcelain crab, Petrolisthes cinctipes and Petrolisthes manimaculis (Anomura: Porcellanidae).</title>
        <authorList>
            <person name="Angst P."/>
        </authorList>
    </citation>
    <scope>NUCLEOTIDE SEQUENCE</scope>
    <source>
        <strain evidence="3">PB745_01</strain>
        <tissue evidence="3">Gill</tissue>
    </source>
</reference>
<proteinExistence type="predicted"/>
<protein>
    <recommendedName>
        <fullName evidence="2">Ig-like domain-containing protein</fullName>
    </recommendedName>
</protein>
<dbReference type="SMART" id="SM00408">
    <property type="entry name" value="IGc2"/>
    <property type="match status" value="1"/>
</dbReference>
<dbReference type="Gene3D" id="2.60.40.10">
    <property type="entry name" value="Immunoglobulins"/>
    <property type="match status" value="1"/>
</dbReference>
<dbReference type="InterPro" id="IPR003599">
    <property type="entry name" value="Ig_sub"/>
</dbReference>
<dbReference type="PROSITE" id="PS50835">
    <property type="entry name" value="IG_LIKE"/>
    <property type="match status" value="1"/>
</dbReference>
<accession>A0AAE1FJG2</accession>
<feature type="compositionally biased region" description="Basic residues" evidence="1">
    <location>
        <begin position="261"/>
        <end position="275"/>
    </location>
</feature>
<comment type="caution">
    <text evidence="3">The sequence shown here is derived from an EMBL/GenBank/DDBJ whole genome shotgun (WGS) entry which is preliminary data.</text>
</comment>
<dbReference type="SMART" id="SM00409">
    <property type="entry name" value="IG"/>
    <property type="match status" value="1"/>
</dbReference>
<dbReference type="InterPro" id="IPR013783">
    <property type="entry name" value="Ig-like_fold"/>
</dbReference>
<dbReference type="AlphaFoldDB" id="A0AAE1FJG2"/>
<dbReference type="SUPFAM" id="SSF48726">
    <property type="entry name" value="Immunoglobulin"/>
    <property type="match status" value="1"/>
</dbReference>
<feature type="region of interest" description="Disordered" evidence="1">
    <location>
        <begin position="149"/>
        <end position="184"/>
    </location>
</feature>
<dbReference type="InterPro" id="IPR007110">
    <property type="entry name" value="Ig-like_dom"/>
</dbReference>
<evidence type="ECO:0000256" key="1">
    <source>
        <dbReference type="SAM" id="MobiDB-lite"/>
    </source>
</evidence>
<dbReference type="InterPro" id="IPR013098">
    <property type="entry name" value="Ig_I-set"/>
</dbReference>
<gene>
    <name evidence="3" type="ORF">Pcinc_020858</name>
</gene>
<dbReference type="PANTHER" id="PTHR23278">
    <property type="entry name" value="SIDESTEP PROTEIN"/>
    <property type="match status" value="1"/>
</dbReference>
<dbReference type="Proteomes" id="UP001286313">
    <property type="component" value="Unassembled WGS sequence"/>
</dbReference>